<accession>A0AAW1NRR8</accession>
<organism evidence="4 5">
    <name type="scientific">Symbiochloris irregularis</name>
    <dbReference type="NCBI Taxonomy" id="706552"/>
    <lineage>
        <taxon>Eukaryota</taxon>
        <taxon>Viridiplantae</taxon>
        <taxon>Chlorophyta</taxon>
        <taxon>core chlorophytes</taxon>
        <taxon>Trebouxiophyceae</taxon>
        <taxon>Trebouxiales</taxon>
        <taxon>Trebouxiaceae</taxon>
        <taxon>Symbiochloris</taxon>
    </lineage>
</organism>
<dbReference type="InterPro" id="IPR026581">
    <property type="entry name" value="TCP10L/CENPJ"/>
</dbReference>
<comment type="similarity">
    <text evidence="1">Belongs to the TCP10 family.</text>
</comment>
<dbReference type="PANTHER" id="PTHR10331:SF6">
    <property type="entry name" value="SPINDLE ASSEMBLY ABNORMAL 4"/>
    <property type="match status" value="1"/>
</dbReference>
<feature type="coiled-coil region" evidence="2">
    <location>
        <begin position="31"/>
        <end position="119"/>
    </location>
</feature>
<dbReference type="InterPro" id="IPR047002">
    <property type="entry name" value="Tcp10_C_sf"/>
</dbReference>
<sequence>MREQLRLASQQLQHDRAAFEHTQAEERTQWEQKHKAEVRRLAREREMLDKQTSALARLPTANERRQVDALEAILAAERKAIQAKEAKHKLTLDRMKRQLTSLQAQVNELKEEAAVADQQSAAAGCSIHTHSLKNINQHPQRLAQDLLADGSEAPVQDATKGKLPSASSAVQNRSTSTLQRGKIMRYSNGASKEEIDGCSITRFANGDVRRVMADGKEEYWYADAATWHTTWQPLGTQVFHFASGQIEAHHQGGLKEVIFADGTATFVLPSGAEVPATKQQLSAEVQFPKPILS</sequence>
<gene>
    <name evidence="4" type="ORF">WJX73_002496</name>
</gene>
<reference evidence="4 5" key="1">
    <citation type="journal article" date="2024" name="Nat. Commun.">
        <title>Phylogenomics reveals the evolutionary origins of lichenization in chlorophyte algae.</title>
        <authorList>
            <person name="Puginier C."/>
            <person name="Libourel C."/>
            <person name="Otte J."/>
            <person name="Skaloud P."/>
            <person name="Haon M."/>
            <person name="Grisel S."/>
            <person name="Petersen M."/>
            <person name="Berrin J.G."/>
            <person name="Delaux P.M."/>
            <person name="Dal Grande F."/>
            <person name="Keller J."/>
        </authorList>
    </citation>
    <scope>NUCLEOTIDE SEQUENCE [LARGE SCALE GENOMIC DNA]</scope>
    <source>
        <strain evidence="4 5">SAG 2036</strain>
    </source>
</reference>
<dbReference type="Proteomes" id="UP001465755">
    <property type="component" value="Unassembled WGS sequence"/>
</dbReference>
<evidence type="ECO:0008006" key="6">
    <source>
        <dbReference type="Google" id="ProtNLM"/>
    </source>
</evidence>
<protein>
    <recommendedName>
        <fullName evidence="6">Centromere protein J C-terminal domain-containing protein</fullName>
    </recommendedName>
</protein>
<dbReference type="EMBL" id="JALJOQ010000167">
    <property type="protein sequence ID" value="KAK9792064.1"/>
    <property type="molecule type" value="Genomic_DNA"/>
</dbReference>
<keyword evidence="2" id="KW-0175">Coiled coil</keyword>
<evidence type="ECO:0000256" key="3">
    <source>
        <dbReference type="SAM" id="MobiDB-lite"/>
    </source>
</evidence>
<evidence type="ECO:0000256" key="2">
    <source>
        <dbReference type="SAM" id="Coils"/>
    </source>
</evidence>
<evidence type="ECO:0000313" key="5">
    <source>
        <dbReference type="Proteomes" id="UP001465755"/>
    </source>
</evidence>
<dbReference type="PANTHER" id="PTHR10331">
    <property type="entry name" value="T COMPLEX PROTEIN 10"/>
    <property type="match status" value="1"/>
</dbReference>
<proteinExistence type="inferred from homology"/>
<dbReference type="AlphaFoldDB" id="A0AAW1NRR8"/>
<name>A0AAW1NRR8_9CHLO</name>
<evidence type="ECO:0000313" key="4">
    <source>
        <dbReference type="EMBL" id="KAK9792064.1"/>
    </source>
</evidence>
<dbReference type="Gene3D" id="2.60.450.20">
    <property type="match status" value="1"/>
</dbReference>
<evidence type="ECO:0000256" key="1">
    <source>
        <dbReference type="ARBA" id="ARBA00005627"/>
    </source>
</evidence>
<feature type="compositionally biased region" description="Polar residues" evidence="3">
    <location>
        <begin position="165"/>
        <end position="179"/>
    </location>
</feature>
<comment type="caution">
    <text evidence="4">The sequence shown here is derived from an EMBL/GenBank/DDBJ whole genome shotgun (WGS) entry which is preliminary data.</text>
</comment>
<feature type="region of interest" description="Disordered" evidence="3">
    <location>
        <begin position="153"/>
        <end position="181"/>
    </location>
</feature>
<keyword evidence="5" id="KW-1185">Reference proteome</keyword>